<feature type="region of interest" description="Disordered" evidence="1">
    <location>
        <begin position="209"/>
        <end position="238"/>
    </location>
</feature>
<name>A0ABT5KUI5_9BURK</name>
<dbReference type="Pfam" id="PF06812">
    <property type="entry name" value="ImpA_N"/>
    <property type="match status" value="1"/>
</dbReference>
<comment type="caution">
    <text evidence="3">The sequence shown here is derived from an EMBL/GenBank/DDBJ whole genome shotgun (WGS) entry which is preliminary data.</text>
</comment>
<dbReference type="Pfam" id="PF16989">
    <property type="entry name" value="T6SS_VasJ"/>
    <property type="match status" value="1"/>
</dbReference>
<protein>
    <submittedName>
        <fullName evidence="3">Type VI secretion system protein TssA</fullName>
    </submittedName>
</protein>
<dbReference type="EMBL" id="JAQQXS010000011">
    <property type="protein sequence ID" value="MDC8786095.1"/>
    <property type="molecule type" value="Genomic_DNA"/>
</dbReference>
<reference evidence="3 4" key="1">
    <citation type="submission" date="2022-10" db="EMBL/GenBank/DDBJ databases">
        <title>paucibacter sp. hw8 Genome sequencing.</title>
        <authorList>
            <person name="Park S."/>
        </authorList>
    </citation>
    <scope>NUCLEOTIDE SEQUENCE [LARGE SCALE GENOMIC DNA]</scope>
    <source>
        <strain evidence="4">hw8</strain>
    </source>
</reference>
<accession>A0ABT5KUI5</accession>
<sequence>MLKRLLNNLTQSVSAGGTGNASGAAAVGPGAYIELLAPIEGSAAPGAGIDLGYEDEYAVIQDQVAKRGHIDDSLIQGNAVLLLGSRGKDLRAAVFLAYSTLRMDGLASAMEALGLLRALIETFGDAVHPRKPAARRAALEWLCNERFIDPLTLRAKDEAEPVLLQLQASVSALVAAVQAWPEEARPDLSGLVQRIELWLDETLRNDLRSAVSQQAQPEPSLPTLLGASQNGEASATTPKSAQEAWALLRKASVMLRADAQWADAGRAVLRAARWASVAELPPHQAGLTRFAAPRKEARAYLENLHSTAQTPAQWDNLLEECARMFNEGSNHLWLDLLAWSDAAYAQLGATRDLARAQLSLDLRGMLARLPLLPTLKFDDGQAFASSATQEWITQQLRPAGNAHSQQPGPPANGAEANTDSDPQTILAAAKQAFKAQGLGAALSLMQTYAQACTSQQERFELQTLMLDLARDAGRRDLALGLARDLAAQVEEFSLAHWAPALAFDCWAKLYALLRVSGEAGQAEAKVLYGRLCGLDAARAADLP</sequence>
<evidence type="ECO:0000256" key="1">
    <source>
        <dbReference type="SAM" id="MobiDB-lite"/>
    </source>
</evidence>
<evidence type="ECO:0000313" key="4">
    <source>
        <dbReference type="Proteomes" id="UP001219862"/>
    </source>
</evidence>
<dbReference type="InterPro" id="IPR010657">
    <property type="entry name" value="ImpA_N"/>
</dbReference>
<feature type="domain" description="ImpA N-terminal" evidence="2">
    <location>
        <begin position="43"/>
        <end position="143"/>
    </location>
</feature>
<gene>
    <name evidence="3" type="primary">tssA</name>
    <name evidence="3" type="ORF">PRZ01_12925</name>
</gene>
<proteinExistence type="predicted"/>
<evidence type="ECO:0000259" key="2">
    <source>
        <dbReference type="Pfam" id="PF06812"/>
    </source>
</evidence>
<dbReference type="PANTHER" id="PTHR37024">
    <property type="entry name" value="TYPE VI SECRETION SYSTEM DUF2094 AND IMPA-RELATED DOMAIN PROTEIN"/>
    <property type="match status" value="1"/>
</dbReference>
<dbReference type="RefSeq" id="WP_273597210.1">
    <property type="nucleotide sequence ID" value="NZ_JAQQXS010000011.1"/>
</dbReference>
<dbReference type="InterPro" id="IPR017739">
    <property type="entry name" value="T6SS-assoc_VCA0119"/>
</dbReference>
<feature type="region of interest" description="Disordered" evidence="1">
    <location>
        <begin position="398"/>
        <end position="419"/>
    </location>
</feature>
<organism evidence="3 4">
    <name type="scientific">Roseateles koreensis</name>
    <dbReference type="NCBI Taxonomy" id="2987526"/>
    <lineage>
        <taxon>Bacteria</taxon>
        <taxon>Pseudomonadati</taxon>
        <taxon>Pseudomonadota</taxon>
        <taxon>Betaproteobacteria</taxon>
        <taxon>Burkholderiales</taxon>
        <taxon>Sphaerotilaceae</taxon>
        <taxon>Roseateles</taxon>
    </lineage>
</organism>
<dbReference type="Proteomes" id="UP001219862">
    <property type="component" value="Unassembled WGS sequence"/>
</dbReference>
<dbReference type="NCBIfam" id="TIGR03362">
    <property type="entry name" value="VI_chp_7"/>
    <property type="match status" value="1"/>
</dbReference>
<feature type="compositionally biased region" description="Polar residues" evidence="1">
    <location>
        <begin position="226"/>
        <end position="238"/>
    </location>
</feature>
<dbReference type="PANTHER" id="PTHR37024:SF5">
    <property type="entry name" value="IMPA N-TERMINAL DOMAIN-CONTAINING PROTEIN"/>
    <property type="match status" value="1"/>
</dbReference>
<evidence type="ECO:0000313" key="3">
    <source>
        <dbReference type="EMBL" id="MDC8786095.1"/>
    </source>
</evidence>
<keyword evidence="4" id="KW-1185">Reference proteome</keyword>